<evidence type="ECO:0000313" key="1">
    <source>
        <dbReference type="EMBL" id="CRK34513.1"/>
    </source>
</evidence>
<reference evidence="1 2" key="1">
    <citation type="submission" date="2015-05" db="EMBL/GenBank/DDBJ databases">
        <authorList>
            <person name="Wang D.B."/>
            <person name="Wang M."/>
        </authorList>
    </citation>
    <scope>NUCLEOTIDE SEQUENCE [LARGE SCALE GENOMIC DNA]</scope>
    <source>
        <strain evidence="1">VL1</strain>
    </source>
</reference>
<dbReference type="Proteomes" id="UP000044602">
    <property type="component" value="Unassembled WGS sequence"/>
</dbReference>
<name>A0A0G4MJM6_VERLO</name>
<feature type="non-terminal residue" evidence="1">
    <location>
        <position position="107"/>
    </location>
</feature>
<protein>
    <submittedName>
        <fullName evidence="1">Uncharacterized protein</fullName>
    </submittedName>
</protein>
<gene>
    <name evidence="1" type="ORF">BN1708_019520</name>
</gene>
<evidence type="ECO:0000313" key="2">
    <source>
        <dbReference type="Proteomes" id="UP000044602"/>
    </source>
</evidence>
<accession>A0A0G4MJM6</accession>
<dbReference type="STRING" id="100787.A0A0G4MJM6"/>
<proteinExistence type="predicted"/>
<dbReference type="Gene3D" id="3.30.420.150">
    <property type="entry name" value="Exopolyphosphatase. Domain 2"/>
    <property type="match status" value="1"/>
</dbReference>
<organism evidence="1 2">
    <name type="scientific">Verticillium longisporum</name>
    <name type="common">Verticillium dahliae var. longisporum</name>
    <dbReference type="NCBI Taxonomy" id="100787"/>
    <lineage>
        <taxon>Eukaryota</taxon>
        <taxon>Fungi</taxon>
        <taxon>Dikarya</taxon>
        <taxon>Ascomycota</taxon>
        <taxon>Pezizomycotina</taxon>
        <taxon>Sordariomycetes</taxon>
        <taxon>Hypocreomycetidae</taxon>
        <taxon>Glomerellales</taxon>
        <taxon>Plectosphaerellaceae</taxon>
        <taxon>Verticillium</taxon>
    </lineage>
</organism>
<dbReference type="AlphaFoldDB" id="A0A0G4MJM6"/>
<keyword evidence="2" id="KW-1185">Reference proteome</keyword>
<sequence>MQAAFARLCDTFPGCRERADSSEGLDVFMCGGGLRGYGCILQHCDRIQPYPIASVGTYAVTGGFFKQTAKMRKVNDEYDGKIYGMSKRRRQQFPAIAEVVEAFIKAV</sequence>
<dbReference type="EMBL" id="CVQH01023038">
    <property type="protein sequence ID" value="CRK34513.1"/>
    <property type="molecule type" value="Genomic_DNA"/>
</dbReference>